<organism evidence="3 4">
    <name type="scientific">Ophiocordyceps sinensis (strain Co18 / CGMCC 3.14243)</name>
    <name type="common">Yarsagumba caterpillar fungus</name>
    <name type="synonym">Hirsutella sinensis</name>
    <dbReference type="NCBI Taxonomy" id="911162"/>
    <lineage>
        <taxon>Eukaryota</taxon>
        <taxon>Fungi</taxon>
        <taxon>Dikarya</taxon>
        <taxon>Ascomycota</taxon>
        <taxon>Pezizomycotina</taxon>
        <taxon>Sordariomycetes</taxon>
        <taxon>Hypocreomycetidae</taxon>
        <taxon>Hypocreales</taxon>
        <taxon>Ophiocordycipitaceae</taxon>
        <taxon>Ophiocordyceps</taxon>
    </lineage>
</organism>
<evidence type="ECO:0000256" key="1">
    <source>
        <dbReference type="SAM" id="SignalP"/>
    </source>
</evidence>
<accession>T5A5D4</accession>
<feature type="chain" id="PRO_5012361888" description="Peptidase M60 domain-containing protein" evidence="1">
    <location>
        <begin position="16"/>
        <end position="539"/>
    </location>
</feature>
<feature type="signal peptide" evidence="1">
    <location>
        <begin position="1"/>
        <end position="15"/>
    </location>
</feature>
<gene>
    <name evidence="3" type="ORF">OCS_03629</name>
</gene>
<evidence type="ECO:0000313" key="3">
    <source>
        <dbReference type="EMBL" id="EQL00655.1"/>
    </source>
</evidence>
<dbReference type="PANTHER" id="PTHR15730:SF5">
    <property type="entry name" value="SI:CH211-210B2.2-RELATED"/>
    <property type="match status" value="1"/>
</dbReference>
<proteinExistence type="predicted"/>
<feature type="domain" description="Peptidase M60" evidence="2">
    <location>
        <begin position="129"/>
        <end position="462"/>
    </location>
</feature>
<dbReference type="Pfam" id="PF13402">
    <property type="entry name" value="Peptidase_M60"/>
    <property type="match status" value="1"/>
</dbReference>
<sequence>MHSAWLAVALPVVAALGLNFIQESQDLLPQEEQRVFVQLLTDPVKAEKLVLESSVLDPWSLTYVSDYCAGTSKGAPRIRCEWDNVDAGSEPWVDFGLKYGDYVANGTTMVYFALTSYAEDADSGEIAQVGATSIMIEWQPGSRALLQADESKFGQPRTITVSALPDTNVERRRLKQANAWADFQPTGFYLNPRQSLVAKVSGLESLGLLGNGNHDVSAEEGGIVYIRYVYAGDTRPPPVTVTLEGAAAQPFPLFRQGVTTDEEWLAMLRETKVPFAEHAGDAVIITGMAVEALKYAERGQSQQELLDTYKHIIAAQDAISGLDVKAHDARDRPSPLRPMVVQSNKKRYADASDYRAAIGTDTIEDIWWRPTLAQSWKMWHELGHHRQHTETWSWRNLTEVTVNIYTLAARRLFPEASTEHATVEEWDAAKAYLAGNAGDKVFEQQPVFTMLVMFEQLRVVFGDKFYHKLHRRSRAAPDLDDEADKKHFFMTQAAEIAHTNLTPYFTSWGLLPEKRTVDEMGKQPSAVEDYTAKPVFGGH</sequence>
<dbReference type="Gene3D" id="2.60.120.1250">
    <property type="entry name" value="Peptidase M60, enhancin-like domain 1"/>
    <property type="match status" value="1"/>
</dbReference>
<dbReference type="EMBL" id="KE652730">
    <property type="protein sequence ID" value="EQL00655.1"/>
    <property type="molecule type" value="Genomic_DNA"/>
</dbReference>
<dbReference type="HOGENOM" id="CLU_505369_0_0_1"/>
<dbReference type="AlphaFoldDB" id="T5A5D4"/>
<dbReference type="Gene3D" id="3.40.390.80">
    <property type="entry name" value="Peptidase M60, enhancin-like domain 2"/>
    <property type="match status" value="1"/>
</dbReference>
<evidence type="ECO:0000259" key="2">
    <source>
        <dbReference type="PROSITE" id="PS51723"/>
    </source>
</evidence>
<dbReference type="PROSITE" id="PS51723">
    <property type="entry name" value="PEPTIDASE_M60"/>
    <property type="match status" value="1"/>
</dbReference>
<name>T5A5D4_OPHSC</name>
<dbReference type="Proteomes" id="UP000019374">
    <property type="component" value="Unassembled WGS sequence"/>
</dbReference>
<keyword evidence="1" id="KW-0732">Signal</keyword>
<protein>
    <recommendedName>
        <fullName evidence="2">Peptidase M60 domain-containing protein</fullName>
    </recommendedName>
</protein>
<dbReference type="Gene3D" id="1.10.390.30">
    <property type="entry name" value="Peptidase M60, enhancin-like domain 3"/>
    <property type="match status" value="1"/>
</dbReference>
<dbReference type="eggNOG" id="ENOG502RVU1">
    <property type="taxonomic scope" value="Eukaryota"/>
</dbReference>
<dbReference type="InterPro" id="IPR042279">
    <property type="entry name" value="Pep_M60_3"/>
</dbReference>
<evidence type="ECO:0000313" key="4">
    <source>
        <dbReference type="Proteomes" id="UP000019374"/>
    </source>
</evidence>
<dbReference type="InterPro" id="IPR031161">
    <property type="entry name" value="Peptidase_M60_dom"/>
</dbReference>
<dbReference type="InterPro" id="IPR051244">
    <property type="entry name" value="TCAF"/>
</dbReference>
<dbReference type="OrthoDB" id="10260387at2759"/>
<reference evidence="3 4" key="1">
    <citation type="journal article" date="2013" name="Chin. Sci. Bull.">
        <title>Genome survey uncovers the secrets of sex and lifestyle in caterpillar fungus.</title>
        <authorList>
            <person name="Hu X."/>
            <person name="Zhang Y."/>
            <person name="Xiao G."/>
            <person name="Zheng P."/>
            <person name="Xia Y."/>
            <person name="Zhang X."/>
            <person name="St Leger R.J."/>
            <person name="Liu X."/>
            <person name="Wang C."/>
        </authorList>
    </citation>
    <scope>NUCLEOTIDE SEQUENCE [LARGE SCALE GENOMIC DNA]</scope>
    <source>
        <strain evidence="4">Co18 / CGMCC 3.14243</strain>
        <tissue evidence="3">Fruit-body</tissue>
    </source>
</reference>
<dbReference type="SMART" id="SM01276">
    <property type="entry name" value="M60-like"/>
    <property type="match status" value="1"/>
</dbReference>
<dbReference type="PANTHER" id="PTHR15730">
    <property type="entry name" value="EXPERIMENTAL AUTOIMMUNE PROSTATITIS ANTIGEN 2-RELATED"/>
    <property type="match status" value="1"/>
</dbReference>